<protein>
    <submittedName>
        <fullName evidence="1">Uncharacterized protein</fullName>
    </submittedName>
</protein>
<name>A0A4U8YJR7_9BACT</name>
<dbReference type="Proteomes" id="UP000507962">
    <property type="component" value="Unassembled WGS sequence"/>
</dbReference>
<gene>
    <name evidence="1" type="ORF">MSL71_16690</name>
</gene>
<evidence type="ECO:0000313" key="2">
    <source>
        <dbReference type="Proteomes" id="UP000507962"/>
    </source>
</evidence>
<keyword evidence="2" id="KW-1185">Reference proteome</keyword>
<dbReference type="EMBL" id="CAADHO010000002">
    <property type="protein sequence ID" value="VFQ44025.1"/>
    <property type="molecule type" value="Genomic_DNA"/>
</dbReference>
<organism evidence="1 2">
    <name type="scientific">Desulfoluna butyratoxydans</name>
    <dbReference type="NCBI Taxonomy" id="231438"/>
    <lineage>
        <taxon>Bacteria</taxon>
        <taxon>Pseudomonadati</taxon>
        <taxon>Thermodesulfobacteriota</taxon>
        <taxon>Desulfobacteria</taxon>
        <taxon>Desulfobacterales</taxon>
        <taxon>Desulfolunaceae</taxon>
        <taxon>Desulfoluna</taxon>
    </lineage>
</organism>
<accession>A0A4U8YJR7</accession>
<dbReference type="AlphaFoldDB" id="A0A4U8YJR7"/>
<evidence type="ECO:0000313" key="1">
    <source>
        <dbReference type="EMBL" id="VFQ44025.1"/>
    </source>
</evidence>
<proteinExistence type="predicted"/>
<sequence length="38" mass="4142">MIFSLNRPLKGASEKSLAVFRFRGVPCGTPFNLMEIGG</sequence>
<reference evidence="1 2" key="1">
    <citation type="submission" date="2019-03" db="EMBL/GenBank/DDBJ databases">
        <authorList>
            <person name="Nijsse B."/>
        </authorList>
    </citation>
    <scope>NUCLEOTIDE SEQUENCE [LARGE SCALE GENOMIC DNA]</scope>
    <source>
        <strain evidence="1">Desulfoluna butyratoxydans MSL71</strain>
    </source>
</reference>